<accession>M2MUN3</accession>
<keyword evidence="1" id="KW-1133">Transmembrane helix</keyword>
<dbReference type="HOGENOM" id="CLU_2644577_0_0_1"/>
<dbReference type="Gene3D" id="1.20.58.340">
    <property type="entry name" value="Magnesium transport protein CorA, transmembrane region"/>
    <property type="match status" value="1"/>
</dbReference>
<evidence type="ECO:0000313" key="3">
    <source>
        <dbReference type="Proteomes" id="UP000011761"/>
    </source>
</evidence>
<reference evidence="2 3" key="1">
    <citation type="journal article" date="2012" name="PLoS Pathog.">
        <title>Diverse lifestyles and strategies of plant pathogenesis encoded in the genomes of eighteen Dothideomycetes fungi.</title>
        <authorList>
            <person name="Ohm R.A."/>
            <person name="Feau N."/>
            <person name="Henrissat B."/>
            <person name="Schoch C.L."/>
            <person name="Horwitz B.A."/>
            <person name="Barry K.W."/>
            <person name="Condon B.J."/>
            <person name="Copeland A.C."/>
            <person name="Dhillon B."/>
            <person name="Glaser F."/>
            <person name="Hesse C.N."/>
            <person name="Kosti I."/>
            <person name="LaButti K."/>
            <person name="Lindquist E.A."/>
            <person name="Lucas S."/>
            <person name="Salamov A.A."/>
            <person name="Bradshaw R.E."/>
            <person name="Ciuffetti L."/>
            <person name="Hamelin R.C."/>
            <person name="Kema G.H.J."/>
            <person name="Lawrence C."/>
            <person name="Scott J.A."/>
            <person name="Spatafora J.W."/>
            <person name="Turgeon B.G."/>
            <person name="de Wit P.J.G.M."/>
            <person name="Zhong S."/>
            <person name="Goodwin S.B."/>
            <person name="Grigoriev I.V."/>
        </authorList>
    </citation>
    <scope>NUCLEOTIDE SEQUENCE [LARGE SCALE GENOMIC DNA]</scope>
    <source>
        <strain evidence="2 3">UAMH 10762</strain>
    </source>
</reference>
<feature type="transmembrane region" description="Helical" evidence="1">
    <location>
        <begin position="56"/>
        <end position="76"/>
    </location>
</feature>
<dbReference type="KEGG" id="bcom:BAUCODRAFT_43050"/>
<dbReference type="OrthoDB" id="2830640at2759"/>
<sequence>ESSQRIAHATLSDAASMKTIAILTMLFLPGTAVASFFSIQMFNWNAGDSRQIASPWVWVYFVIAVPLTTGVMIAWWW</sequence>
<evidence type="ECO:0000256" key="1">
    <source>
        <dbReference type="SAM" id="Phobius"/>
    </source>
</evidence>
<feature type="transmembrane region" description="Helical" evidence="1">
    <location>
        <begin position="20"/>
        <end position="44"/>
    </location>
</feature>
<organism evidence="2 3">
    <name type="scientific">Baudoinia panamericana (strain UAMH 10762)</name>
    <name type="common">Angels' share fungus</name>
    <name type="synonym">Baudoinia compniacensis (strain UAMH 10762)</name>
    <dbReference type="NCBI Taxonomy" id="717646"/>
    <lineage>
        <taxon>Eukaryota</taxon>
        <taxon>Fungi</taxon>
        <taxon>Dikarya</taxon>
        <taxon>Ascomycota</taxon>
        <taxon>Pezizomycotina</taxon>
        <taxon>Dothideomycetes</taxon>
        <taxon>Dothideomycetidae</taxon>
        <taxon>Mycosphaerellales</taxon>
        <taxon>Teratosphaeriaceae</taxon>
        <taxon>Baudoinia</taxon>
    </lineage>
</organism>
<dbReference type="RefSeq" id="XP_007671826.1">
    <property type="nucleotide sequence ID" value="XM_007673636.1"/>
</dbReference>
<protein>
    <submittedName>
        <fullName evidence="2">Uncharacterized protein</fullName>
    </submittedName>
</protein>
<keyword evidence="1" id="KW-0472">Membrane</keyword>
<feature type="non-terminal residue" evidence="2">
    <location>
        <position position="1"/>
    </location>
</feature>
<evidence type="ECO:0000313" key="2">
    <source>
        <dbReference type="EMBL" id="EMD00642.1"/>
    </source>
</evidence>
<dbReference type="eggNOG" id="ENOG502SJ0B">
    <property type="taxonomic scope" value="Eukaryota"/>
</dbReference>
<dbReference type="OMA" id="QRIAHAT"/>
<dbReference type="EMBL" id="KB445550">
    <property type="protein sequence ID" value="EMD00642.1"/>
    <property type="molecule type" value="Genomic_DNA"/>
</dbReference>
<name>M2MUN3_BAUPA</name>
<dbReference type="AlphaFoldDB" id="M2MUN3"/>
<proteinExistence type="predicted"/>
<gene>
    <name evidence="2" type="ORF">BAUCODRAFT_43050</name>
</gene>
<dbReference type="Proteomes" id="UP000011761">
    <property type="component" value="Unassembled WGS sequence"/>
</dbReference>
<keyword evidence="1" id="KW-0812">Transmembrane</keyword>
<feature type="non-terminal residue" evidence="2">
    <location>
        <position position="77"/>
    </location>
</feature>
<keyword evidence="3" id="KW-1185">Reference proteome</keyword>
<dbReference type="GeneID" id="19114253"/>